<evidence type="ECO:0000313" key="3">
    <source>
        <dbReference type="Proteomes" id="UP000524404"/>
    </source>
</evidence>
<keyword evidence="3" id="KW-1185">Reference proteome</keyword>
<keyword evidence="1" id="KW-0472">Membrane</keyword>
<dbReference type="EMBL" id="JACHKT010000006">
    <property type="protein sequence ID" value="MBB6002512.1"/>
    <property type="molecule type" value="Genomic_DNA"/>
</dbReference>
<keyword evidence="1" id="KW-1133">Transmembrane helix</keyword>
<comment type="caution">
    <text evidence="2">The sequence shown here is derived from an EMBL/GenBank/DDBJ whole genome shotgun (WGS) entry which is preliminary data.</text>
</comment>
<proteinExistence type="predicted"/>
<evidence type="ECO:0000313" key="2">
    <source>
        <dbReference type="EMBL" id="MBB6002512.1"/>
    </source>
</evidence>
<sequence length="63" mass="7105">MLALEVKDQALNGLDGGLVFYILLKISILCSYFNGESEIFNIKHQFKALNYLIVDLSIIKSNI</sequence>
<feature type="transmembrane region" description="Helical" evidence="1">
    <location>
        <begin position="18"/>
        <end position="35"/>
    </location>
</feature>
<evidence type="ECO:0000256" key="1">
    <source>
        <dbReference type="SAM" id="Phobius"/>
    </source>
</evidence>
<keyword evidence="1" id="KW-0812">Transmembrane</keyword>
<reference evidence="2 3" key="1">
    <citation type="submission" date="2020-08" db="EMBL/GenBank/DDBJ databases">
        <title>Functional genomics of gut bacteria from endangered species of beetles.</title>
        <authorList>
            <person name="Carlos-Shanley C."/>
        </authorList>
    </citation>
    <scope>NUCLEOTIDE SEQUENCE [LARGE SCALE GENOMIC DNA]</scope>
    <source>
        <strain evidence="2 3">S00070</strain>
    </source>
</reference>
<accession>A0A841EGM3</accession>
<dbReference type="Proteomes" id="UP000524404">
    <property type="component" value="Unassembled WGS sequence"/>
</dbReference>
<organism evidence="2 3">
    <name type="scientific">Arcicella rosea</name>
    <dbReference type="NCBI Taxonomy" id="502909"/>
    <lineage>
        <taxon>Bacteria</taxon>
        <taxon>Pseudomonadati</taxon>
        <taxon>Bacteroidota</taxon>
        <taxon>Cytophagia</taxon>
        <taxon>Cytophagales</taxon>
        <taxon>Flectobacillaceae</taxon>
        <taxon>Arcicella</taxon>
    </lineage>
</organism>
<protein>
    <submittedName>
        <fullName evidence="2">Uncharacterized protein</fullName>
    </submittedName>
</protein>
<gene>
    <name evidence="2" type="ORF">HNP25_001164</name>
</gene>
<dbReference type="RefSeq" id="WP_184131668.1">
    <property type="nucleotide sequence ID" value="NZ_JACHKT010000006.1"/>
</dbReference>
<name>A0A841EGM3_9BACT</name>
<dbReference type="AlphaFoldDB" id="A0A841EGM3"/>